<dbReference type="Proteomes" id="UP000192578">
    <property type="component" value="Unassembled WGS sequence"/>
</dbReference>
<sequence length="150" mass="16021">MSELLGRGIQHFVFIIGAAFVAHVYSQGSGWNPGSRRTKILFNCGMGGVLVGTALSPAGTVCLFLGLAQNNHILIHTWIILFGFVTVIWSIATVVGSFGYFCNSTAAAAANVTSGSYTARWPMSRTSAWVAVACIFLYIGIALKASDRQR</sequence>
<accession>A0A1W0WKG5</accession>
<feature type="transmembrane region" description="Helical" evidence="1">
    <location>
        <begin position="126"/>
        <end position="143"/>
    </location>
</feature>
<feature type="transmembrane region" description="Helical" evidence="1">
    <location>
        <begin position="40"/>
        <end position="66"/>
    </location>
</feature>
<dbReference type="EMBL" id="MTYJ01000085">
    <property type="protein sequence ID" value="OQV15669.1"/>
    <property type="molecule type" value="Genomic_DNA"/>
</dbReference>
<gene>
    <name evidence="2" type="ORF">BV898_10145</name>
</gene>
<dbReference type="AlphaFoldDB" id="A0A1W0WKG5"/>
<proteinExistence type="predicted"/>
<keyword evidence="1" id="KW-1133">Transmembrane helix</keyword>
<keyword evidence="1" id="KW-0812">Transmembrane</keyword>
<keyword evidence="1" id="KW-0472">Membrane</keyword>
<evidence type="ECO:0000313" key="3">
    <source>
        <dbReference type="Proteomes" id="UP000192578"/>
    </source>
</evidence>
<organism evidence="2 3">
    <name type="scientific">Hypsibius exemplaris</name>
    <name type="common">Freshwater tardigrade</name>
    <dbReference type="NCBI Taxonomy" id="2072580"/>
    <lineage>
        <taxon>Eukaryota</taxon>
        <taxon>Metazoa</taxon>
        <taxon>Ecdysozoa</taxon>
        <taxon>Tardigrada</taxon>
        <taxon>Eutardigrada</taxon>
        <taxon>Parachela</taxon>
        <taxon>Hypsibioidea</taxon>
        <taxon>Hypsibiidae</taxon>
        <taxon>Hypsibius</taxon>
    </lineage>
</organism>
<evidence type="ECO:0000313" key="2">
    <source>
        <dbReference type="EMBL" id="OQV15669.1"/>
    </source>
</evidence>
<feature type="transmembrane region" description="Helical" evidence="1">
    <location>
        <begin position="12"/>
        <end position="28"/>
    </location>
</feature>
<feature type="transmembrane region" description="Helical" evidence="1">
    <location>
        <begin position="78"/>
        <end position="101"/>
    </location>
</feature>
<name>A0A1W0WKG5_HYPEX</name>
<reference evidence="3" key="1">
    <citation type="submission" date="2017-01" db="EMBL/GenBank/DDBJ databases">
        <title>Comparative genomics of anhydrobiosis in the tardigrade Hypsibius dujardini.</title>
        <authorList>
            <person name="Yoshida Y."/>
            <person name="Koutsovoulos G."/>
            <person name="Laetsch D."/>
            <person name="Stevens L."/>
            <person name="Kumar S."/>
            <person name="Horikawa D."/>
            <person name="Ishino K."/>
            <person name="Komine S."/>
            <person name="Tomita M."/>
            <person name="Blaxter M."/>
            <person name="Arakawa K."/>
        </authorList>
    </citation>
    <scope>NUCLEOTIDE SEQUENCE [LARGE SCALE GENOMIC DNA]</scope>
    <source>
        <strain evidence="3">Z151</strain>
    </source>
</reference>
<evidence type="ECO:0000256" key="1">
    <source>
        <dbReference type="SAM" id="Phobius"/>
    </source>
</evidence>
<keyword evidence="3" id="KW-1185">Reference proteome</keyword>
<protein>
    <submittedName>
        <fullName evidence="2">Uncharacterized protein</fullName>
    </submittedName>
</protein>
<comment type="caution">
    <text evidence="2">The sequence shown here is derived from an EMBL/GenBank/DDBJ whole genome shotgun (WGS) entry which is preliminary data.</text>
</comment>